<comment type="caution">
    <text evidence="1">The sequence shown here is derived from an EMBL/GenBank/DDBJ whole genome shotgun (WGS) entry which is preliminary data.</text>
</comment>
<reference evidence="1" key="2">
    <citation type="journal article" date="2024" name="Plant">
        <title>Genomic evolution and insights into agronomic trait innovations of Sesamum species.</title>
        <authorList>
            <person name="Miao H."/>
            <person name="Wang L."/>
            <person name="Qu L."/>
            <person name="Liu H."/>
            <person name="Sun Y."/>
            <person name="Le M."/>
            <person name="Wang Q."/>
            <person name="Wei S."/>
            <person name="Zheng Y."/>
            <person name="Lin W."/>
            <person name="Duan Y."/>
            <person name="Cao H."/>
            <person name="Xiong S."/>
            <person name="Wang X."/>
            <person name="Wei L."/>
            <person name="Li C."/>
            <person name="Ma Q."/>
            <person name="Ju M."/>
            <person name="Zhao R."/>
            <person name="Li G."/>
            <person name="Mu C."/>
            <person name="Tian Q."/>
            <person name="Mei H."/>
            <person name="Zhang T."/>
            <person name="Gao T."/>
            <person name="Zhang H."/>
        </authorList>
    </citation>
    <scope>NUCLEOTIDE SEQUENCE</scope>
    <source>
        <strain evidence="1">G02</strain>
    </source>
</reference>
<organism evidence="1">
    <name type="scientific">Sesamum radiatum</name>
    <name type="common">Black benniseed</name>
    <dbReference type="NCBI Taxonomy" id="300843"/>
    <lineage>
        <taxon>Eukaryota</taxon>
        <taxon>Viridiplantae</taxon>
        <taxon>Streptophyta</taxon>
        <taxon>Embryophyta</taxon>
        <taxon>Tracheophyta</taxon>
        <taxon>Spermatophyta</taxon>
        <taxon>Magnoliopsida</taxon>
        <taxon>eudicotyledons</taxon>
        <taxon>Gunneridae</taxon>
        <taxon>Pentapetalae</taxon>
        <taxon>asterids</taxon>
        <taxon>lamiids</taxon>
        <taxon>Lamiales</taxon>
        <taxon>Pedaliaceae</taxon>
        <taxon>Sesamum</taxon>
    </lineage>
</organism>
<gene>
    <name evidence="1" type="ORF">Sradi_6439700</name>
</gene>
<protein>
    <submittedName>
        <fullName evidence="1">Uncharacterized protein</fullName>
    </submittedName>
</protein>
<accession>A0AAW2K4V0</accession>
<name>A0AAW2K4V0_SESRA</name>
<dbReference type="AlphaFoldDB" id="A0AAW2K4V0"/>
<reference evidence="1" key="1">
    <citation type="submission" date="2020-06" db="EMBL/GenBank/DDBJ databases">
        <authorList>
            <person name="Li T."/>
            <person name="Hu X."/>
            <person name="Zhang T."/>
            <person name="Song X."/>
            <person name="Zhang H."/>
            <person name="Dai N."/>
            <person name="Sheng W."/>
            <person name="Hou X."/>
            <person name="Wei L."/>
        </authorList>
    </citation>
    <scope>NUCLEOTIDE SEQUENCE</scope>
    <source>
        <strain evidence="1">G02</strain>
        <tissue evidence="1">Leaf</tissue>
    </source>
</reference>
<sequence>MEMIVATQKWLSLTFEMKDMEEVEYILNVKIHQDRSKKLYIKRIIEWFHMHNANPIDTLMHKGCGLSRELCPKTEEEKKRMAKIPHPNIVGSFD</sequence>
<dbReference type="EMBL" id="JACGWJ010000030">
    <property type="protein sequence ID" value="KAL0301629.1"/>
    <property type="molecule type" value="Genomic_DNA"/>
</dbReference>
<evidence type="ECO:0000313" key="1">
    <source>
        <dbReference type="EMBL" id="KAL0301629.1"/>
    </source>
</evidence>
<proteinExistence type="predicted"/>